<evidence type="ECO:0000259" key="2">
    <source>
        <dbReference type="PROSITE" id="PS50268"/>
    </source>
</evidence>
<evidence type="ECO:0000313" key="3">
    <source>
        <dbReference type="EMBL" id="KAH0562934.1"/>
    </source>
</evidence>
<dbReference type="GO" id="GO:0007156">
    <property type="term" value="P:homophilic cell adhesion via plasma membrane adhesion molecules"/>
    <property type="evidence" value="ECO:0007669"/>
    <property type="project" value="InterPro"/>
</dbReference>
<gene>
    <name evidence="3" type="ORF">KQX54_001783</name>
</gene>
<keyword evidence="1" id="KW-0106">Calcium</keyword>
<dbReference type="EMBL" id="JAHXZJ010000003">
    <property type="protein sequence ID" value="KAH0562934.1"/>
    <property type="molecule type" value="Genomic_DNA"/>
</dbReference>
<dbReference type="PROSITE" id="PS50268">
    <property type="entry name" value="CADHERIN_2"/>
    <property type="match status" value="1"/>
</dbReference>
<dbReference type="Pfam" id="PF00028">
    <property type="entry name" value="Cadherin"/>
    <property type="match status" value="1"/>
</dbReference>
<evidence type="ECO:0000256" key="1">
    <source>
        <dbReference type="PROSITE-ProRule" id="PRU00043"/>
    </source>
</evidence>
<reference evidence="3 4" key="1">
    <citation type="journal article" date="2021" name="J. Hered.">
        <title>A chromosome-level genome assembly of the parasitoid wasp, Cotesia glomerata (Hymenoptera: Braconidae).</title>
        <authorList>
            <person name="Pinto B.J."/>
            <person name="Weis J.J."/>
            <person name="Gamble T."/>
            <person name="Ode P.J."/>
            <person name="Paul R."/>
            <person name="Zaspel J.M."/>
        </authorList>
    </citation>
    <scope>NUCLEOTIDE SEQUENCE [LARGE SCALE GENOMIC DNA]</scope>
    <source>
        <strain evidence="3">CgM1</strain>
    </source>
</reference>
<dbReference type="SUPFAM" id="SSF49313">
    <property type="entry name" value="Cadherin-like"/>
    <property type="match status" value="1"/>
</dbReference>
<protein>
    <recommendedName>
        <fullName evidence="2">Cadherin domain-containing protein</fullName>
    </recommendedName>
</protein>
<evidence type="ECO:0000313" key="4">
    <source>
        <dbReference type="Proteomes" id="UP000826195"/>
    </source>
</evidence>
<proteinExistence type="predicted"/>
<dbReference type="Gene3D" id="2.60.40.60">
    <property type="entry name" value="Cadherins"/>
    <property type="match status" value="1"/>
</dbReference>
<organism evidence="3 4">
    <name type="scientific">Cotesia glomerata</name>
    <name type="common">Lepidopteran parasitic wasp</name>
    <name type="synonym">Apanteles glomeratus</name>
    <dbReference type="NCBI Taxonomy" id="32391"/>
    <lineage>
        <taxon>Eukaryota</taxon>
        <taxon>Metazoa</taxon>
        <taxon>Ecdysozoa</taxon>
        <taxon>Arthropoda</taxon>
        <taxon>Hexapoda</taxon>
        <taxon>Insecta</taxon>
        <taxon>Pterygota</taxon>
        <taxon>Neoptera</taxon>
        <taxon>Endopterygota</taxon>
        <taxon>Hymenoptera</taxon>
        <taxon>Apocrita</taxon>
        <taxon>Ichneumonoidea</taxon>
        <taxon>Braconidae</taxon>
        <taxon>Microgastrinae</taxon>
        <taxon>Cotesia</taxon>
    </lineage>
</organism>
<accession>A0AAV7J3Q0</accession>
<name>A0AAV7J3Q0_COTGL</name>
<keyword evidence="4" id="KW-1185">Reference proteome</keyword>
<dbReference type="InterPro" id="IPR002126">
    <property type="entry name" value="Cadherin-like_dom"/>
</dbReference>
<sequence length="96" mass="10819">MSVSENQIYDTVIGTITAVDADGPSFNGIFYSIEPVNNTEHDLIRINNKTGVIRVGKDKAIDAENYEYLHYNVTASDGDNVNTTKVYYMFLNKMFL</sequence>
<dbReference type="GO" id="GO:0016020">
    <property type="term" value="C:membrane"/>
    <property type="evidence" value="ECO:0007669"/>
    <property type="project" value="InterPro"/>
</dbReference>
<feature type="domain" description="Cadherin" evidence="2">
    <location>
        <begin position="2"/>
        <end position="77"/>
    </location>
</feature>
<dbReference type="Proteomes" id="UP000826195">
    <property type="component" value="Unassembled WGS sequence"/>
</dbReference>
<dbReference type="InterPro" id="IPR015919">
    <property type="entry name" value="Cadherin-like_sf"/>
</dbReference>
<dbReference type="GO" id="GO:0005509">
    <property type="term" value="F:calcium ion binding"/>
    <property type="evidence" value="ECO:0007669"/>
    <property type="project" value="UniProtKB-UniRule"/>
</dbReference>
<dbReference type="AlphaFoldDB" id="A0AAV7J3Q0"/>
<dbReference type="CDD" id="cd11304">
    <property type="entry name" value="Cadherin_repeat"/>
    <property type="match status" value="1"/>
</dbReference>
<comment type="caution">
    <text evidence="3">The sequence shown here is derived from an EMBL/GenBank/DDBJ whole genome shotgun (WGS) entry which is preliminary data.</text>
</comment>